<dbReference type="Proteomes" id="UP001287356">
    <property type="component" value="Unassembled WGS sequence"/>
</dbReference>
<feature type="chain" id="PRO_5041934807" description="DUF7907 domain-containing protein" evidence="1">
    <location>
        <begin position="16"/>
        <end position="244"/>
    </location>
</feature>
<dbReference type="InterPro" id="IPR057229">
    <property type="entry name" value="DUF7907"/>
</dbReference>
<keyword evidence="1" id="KW-0732">Signal</keyword>
<accession>A0AAE0JWL2</accession>
<reference evidence="3" key="2">
    <citation type="submission" date="2023-06" db="EMBL/GenBank/DDBJ databases">
        <authorList>
            <consortium name="Lawrence Berkeley National Laboratory"/>
            <person name="Haridas S."/>
            <person name="Hensen N."/>
            <person name="Bonometti L."/>
            <person name="Westerberg I."/>
            <person name="Brannstrom I.O."/>
            <person name="Guillou S."/>
            <person name="Cros-Aarteil S."/>
            <person name="Calhoun S."/>
            <person name="Kuo A."/>
            <person name="Mondo S."/>
            <person name="Pangilinan J."/>
            <person name="Riley R."/>
            <person name="Labutti K."/>
            <person name="Andreopoulos B."/>
            <person name="Lipzen A."/>
            <person name="Chen C."/>
            <person name="Yanf M."/>
            <person name="Daum C."/>
            <person name="Ng V."/>
            <person name="Clum A."/>
            <person name="Steindorff A."/>
            <person name="Ohm R."/>
            <person name="Martin F."/>
            <person name="Silar P."/>
            <person name="Natvig D."/>
            <person name="Lalanne C."/>
            <person name="Gautier V."/>
            <person name="Ament-Velasquez S.L."/>
            <person name="Kruys A."/>
            <person name="Hutchinson M.I."/>
            <person name="Powell A.J."/>
            <person name="Barry K."/>
            <person name="Miller A.N."/>
            <person name="Grigoriev I.V."/>
            <person name="Debuchy R."/>
            <person name="Gladieux P."/>
            <person name="Thoren M.H."/>
            <person name="Johannesson H."/>
        </authorList>
    </citation>
    <scope>NUCLEOTIDE SEQUENCE</scope>
    <source>
        <strain evidence="3">CBS 958.72</strain>
    </source>
</reference>
<feature type="domain" description="DUF7907" evidence="2">
    <location>
        <begin position="32"/>
        <end position="212"/>
    </location>
</feature>
<gene>
    <name evidence="3" type="ORF">B0T24DRAFT_638933</name>
</gene>
<evidence type="ECO:0000256" key="1">
    <source>
        <dbReference type="SAM" id="SignalP"/>
    </source>
</evidence>
<dbReference type="Pfam" id="PF25484">
    <property type="entry name" value="DUF7907"/>
    <property type="match status" value="1"/>
</dbReference>
<name>A0AAE0JWL2_9PEZI</name>
<organism evidence="3 4">
    <name type="scientific">Lasiosphaeria ovina</name>
    <dbReference type="NCBI Taxonomy" id="92902"/>
    <lineage>
        <taxon>Eukaryota</taxon>
        <taxon>Fungi</taxon>
        <taxon>Dikarya</taxon>
        <taxon>Ascomycota</taxon>
        <taxon>Pezizomycotina</taxon>
        <taxon>Sordariomycetes</taxon>
        <taxon>Sordariomycetidae</taxon>
        <taxon>Sordariales</taxon>
        <taxon>Lasiosphaeriaceae</taxon>
        <taxon>Lasiosphaeria</taxon>
    </lineage>
</organism>
<evidence type="ECO:0000259" key="2">
    <source>
        <dbReference type="Pfam" id="PF25484"/>
    </source>
</evidence>
<evidence type="ECO:0000313" key="3">
    <source>
        <dbReference type="EMBL" id="KAK3365056.1"/>
    </source>
</evidence>
<dbReference type="AlphaFoldDB" id="A0AAE0JWL2"/>
<sequence>MKLFPSLSFAAVAAAAAPAQRHAPHHAPTSLSQGFFLVANVTDPSKDLVPSINGWVVQAAHTGPALDVAVLQSPTSSVPGRIFYENGTAEQVRFGQSSVLTDTATPLTPYGIIVQNSTQFDATYPTEHDVFINGGTGTPSSITNFPNSPYAVLQNNLGPGTFVACNNTVPYYGTKFITIEYAYATFVGPDGGFLYSANIPDGCAPISLVPQCTTLNSLPPDAFASHEFAATVRCYDNVTTIKWS</sequence>
<dbReference type="EMBL" id="JAULSN010000009">
    <property type="protein sequence ID" value="KAK3365056.1"/>
    <property type="molecule type" value="Genomic_DNA"/>
</dbReference>
<reference evidence="3" key="1">
    <citation type="journal article" date="2023" name="Mol. Phylogenet. Evol.">
        <title>Genome-scale phylogeny and comparative genomics of the fungal order Sordariales.</title>
        <authorList>
            <person name="Hensen N."/>
            <person name="Bonometti L."/>
            <person name="Westerberg I."/>
            <person name="Brannstrom I.O."/>
            <person name="Guillou S."/>
            <person name="Cros-Aarteil S."/>
            <person name="Calhoun S."/>
            <person name="Haridas S."/>
            <person name="Kuo A."/>
            <person name="Mondo S."/>
            <person name="Pangilinan J."/>
            <person name="Riley R."/>
            <person name="LaButti K."/>
            <person name="Andreopoulos B."/>
            <person name="Lipzen A."/>
            <person name="Chen C."/>
            <person name="Yan M."/>
            <person name="Daum C."/>
            <person name="Ng V."/>
            <person name="Clum A."/>
            <person name="Steindorff A."/>
            <person name="Ohm R.A."/>
            <person name="Martin F."/>
            <person name="Silar P."/>
            <person name="Natvig D.O."/>
            <person name="Lalanne C."/>
            <person name="Gautier V."/>
            <person name="Ament-Velasquez S.L."/>
            <person name="Kruys A."/>
            <person name="Hutchinson M.I."/>
            <person name="Powell A.J."/>
            <person name="Barry K."/>
            <person name="Miller A.N."/>
            <person name="Grigoriev I.V."/>
            <person name="Debuchy R."/>
            <person name="Gladieux P."/>
            <person name="Hiltunen Thoren M."/>
            <person name="Johannesson H."/>
        </authorList>
    </citation>
    <scope>NUCLEOTIDE SEQUENCE</scope>
    <source>
        <strain evidence="3">CBS 958.72</strain>
    </source>
</reference>
<keyword evidence="4" id="KW-1185">Reference proteome</keyword>
<proteinExistence type="predicted"/>
<protein>
    <recommendedName>
        <fullName evidence="2">DUF7907 domain-containing protein</fullName>
    </recommendedName>
</protein>
<feature type="signal peptide" evidence="1">
    <location>
        <begin position="1"/>
        <end position="15"/>
    </location>
</feature>
<comment type="caution">
    <text evidence="3">The sequence shown here is derived from an EMBL/GenBank/DDBJ whole genome shotgun (WGS) entry which is preliminary data.</text>
</comment>
<evidence type="ECO:0000313" key="4">
    <source>
        <dbReference type="Proteomes" id="UP001287356"/>
    </source>
</evidence>